<dbReference type="SUPFAM" id="SSF53335">
    <property type="entry name" value="S-adenosyl-L-methionine-dependent methyltransferases"/>
    <property type="match status" value="1"/>
</dbReference>
<dbReference type="PIRSF" id="PIRSF005739">
    <property type="entry name" value="O-mtase"/>
    <property type="match status" value="1"/>
</dbReference>
<reference evidence="6 7" key="1">
    <citation type="journal article" date="2019" name="Int. J. Syst. Evol. Microbiol.">
        <title>The Global Catalogue of Microorganisms (GCM) 10K type strain sequencing project: providing services to taxonomists for standard genome sequencing and annotation.</title>
        <authorList>
            <consortium name="The Broad Institute Genomics Platform"/>
            <consortium name="The Broad Institute Genome Sequencing Center for Infectious Disease"/>
            <person name="Wu L."/>
            <person name="Ma J."/>
        </authorList>
    </citation>
    <scope>NUCLEOTIDE SEQUENCE [LARGE SCALE GENOMIC DNA]</scope>
    <source>
        <strain evidence="6 7">JCM 3325</strain>
    </source>
</reference>
<feature type="domain" description="O-methyltransferase C-terminal" evidence="4">
    <location>
        <begin position="118"/>
        <end position="326"/>
    </location>
</feature>
<evidence type="ECO:0000259" key="4">
    <source>
        <dbReference type="Pfam" id="PF00891"/>
    </source>
</evidence>
<dbReference type="InterPro" id="IPR001077">
    <property type="entry name" value="COMT_C"/>
</dbReference>
<dbReference type="PANTHER" id="PTHR43712">
    <property type="entry name" value="PUTATIVE (AFU_ORTHOLOGUE AFUA_4G14580)-RELATED"/>
    <property type="match status" value="1"/>
</dbReference>
<dbReference type="InterPro" id="IPR036388">
    <property type="entry name" value="WH-like_DNA-bd_sf"/>
</dbReference>
<dbReference type="Pfam" id="PF00891">
    <property type="entry name" value="Methyltransf_2"/>
    <property type="match status" value="1"/>
</dbReference>
<dbReference type="InterPro" id="IPR016461">
    <property type="entry name" value="COMT-like"/>
</dbReference>
<dbReference type="Pfam" id="PF08100">
    <property type="entry name" value="Dimerisation"/>
    <property type="match status" value="1"/>
</dbReference>
<feature type="domain" description="O-methyltransferase dimerisation" evidence="5">
    <location>
        <begin position="21"/>
        <end position="94"/>
    </location>
</feature>
<keyword evidence="1 6" id="KW-0489">Methyltransferase</keyword>
<keyword evidence="3" id="KW-0949">S-adenosyl-L-methionine</keyword>
<dbReference type="PANTHER" id="PTHR43712:SF2">
    <property type="entry name" value="O-METHYLTRANSFERASE CICE"/>
    <property type="match status" value="1"/>
</dbReference>
<dbReference type="InterPro" id="IPR012967">
    <property type="entry name" value="COMT_dimerisation"/>
</dbReference>
<dbReference type="PROSITE" id="PS51683">
    <property type="entry name" value="SAM_OMT_II"/>
    <property type="match status" value="1"/>
</dbReference>
<dbReference type="SUPFAM" id="SSF46785">
    <property type="entry name" value="Winged helix' DNA-binding domain"/>
    <property type="match status" value="1"/>
</dbReference>
<dbReference type="Proteomes" id="UP001501231">
    <property type="component" value="Unassembled WGS sequence"/>
</dbReference>
<keyword evidence="7" id="KW-1185">Reference proteome</keyword>
<dbReference type="InterPro" id="IPR029063">
    <property type="entry name" value="SAM-dependent_MTases_sf"/>
</dbReference>
<dbReference type="GO" id="GO:0032259">
    <property type="term" value="P:methylation"/>
    <property type="evidence" value="ECO:0007669"/>
    <property type="project" value="UniProtKB-KW"/>
</dbReference>
<evidence type="ECO:0000313" key="6">
    <source>
        <dbReference type="EMBL" id="GAA2411507.1"/>
    </source>
</evidence>
<evidence type="ECO:0000259" key="5">
    <source>
        <dbReference type="Pfam" id="PF08100"/>
    </source>
</evidence>
<dbReference type="GO" id="GO:0008168">
    <property type="term" value="F:methyltransferase activity"/>
    <property type="evidence" value="ECO:0007669"/>
    <property type="project" value="UniProtKB-KW"/>
</dbReference>
<evidence type="ECO:0000256" key="1">
    <source>
        <dbReference type="ARBA" id="ARBA00022603"/>
    </source>
</evidence>
<proteinExistence type="predicted"/>
<sequence length="359" mass="39140">MSELEAGGGGPPAASLRLQSLLDGMRVAKVVQVLAELQVADALADGPRPVAEIAAEVGADPDALYRVLRCAASFGVFTERDDRRFGLTPMAELLRTGTADSHRDLFRMAAGDLWWRPYGDLLETVRTGRPAAERVFGMPFYDHLRADPAAADLFDRAMTQVSKGQAKAILSRRSFDRFRRIADIGGGHGYFLAQVLNSSPGSAGVLLDLPDVVAGAPPVLEKHGVADRVRVLSGSFFDELPKGCDAYLLKAVLINWPDDRAEQILRRVRQAIGDDPHARLLVVEPVVPPGDVRDYSKATDIDMLAIIGGRQRTVAEWRRLLRAGGFDLVSQPVPGRREVLECRPVRSRTASPVEFKESA</sequence>
<dbReference type="InterPro" id="IPR036390">
    <property type="entry name" value="WH_DNA-bd_sf"/>
</dbReference>
<comment type="caution">
    <text evidence="6">The sequence shown here is derived from an EMBL/GenBank/DDBJ whole genome shotgun (WGS) entry which is preliminary data.</text>
</comment>
<dbReference type="Gene3D" id="3.40.50.150">
    <property type="entry name" value="Vaccinia Virus protein VP39"/>
    <property type="match status" value="1"/>
</dbReference>
<dbReference type="RefSeq" id="WP_344588494.1">
    <property type="nucleotide sequence ID" value="NZ_BAAARW010000006.1"/>
</dbReference>
<gene>
    <name evidence="6" type="ORF">GCM10010191_20920</name>
</gene>
<dbReference type="EMBL" id="BAAARW010000006">
    <property type="protein sequence ID" value="GAA2411507.1"/>
    <property type="molecule type" value="Genomic_DNA"/>
</dbReference>
<evidence type="ECO:0000313" key="7">
    <source>
        <dbReference type="Proteomes" id="UP001501231"/>
    </source>
</evidence>
<keyword evidence="2" id="KW-0808">Transferase</keyword>
<evidence type="ECO:0000256" key="2">
    <source>
        <dbReference type="ARBA" id="ARBA00022679"/>
    </source>
</evidence>
<dbReference type="Gene3D" id="1.10.10.10">
    <property type="entry name" value="Winged helix-like DNA-binding domain superfamily/Winged helix DNA-binding domain"/>
    <property type="match status" value="1"/>
</dbReference>
<name>A0ABN3IQF2_9ACTN</name>
<dbReference type="CDD" id="cd02440">
    <property type="entry name" value="AdoMet_MTases"/>
    <property type="match status" value="1"/>
</dbReference>
<evidence type="ECO:0000256" key="3">
    <source>
        <dbReference type="ARBA" id="ARBA00022691"/>
    </source>
</evidence>
<organism evidence="6 7">
    <name type="scientific">Actinomadura vinacea</name>
    <dbReference type="NCBI Taxonomy" id="115336"/>
    <lineage>
        <taxon>Bacteria</taxon>
        <taxon>Bacillati</taxon>
        <taxon>Actinomycetota</taxon>
        <taxon>Actinomycetes</taxon>
        <taxon>Streptosporangiales</taxon>
        <taxon>Thermomonosporaceae</taxon>
        <taxon>Actinomadura</taxon>
    </lineage>
</organism>
<dbReference type="Gene3D" id="1.10.287.1350">
    <property type="match status" value="1"/>
</dbReference>
<protein>
    <submittedName>
        <fullName evidence="6">Methyltransferase</fullName>
    </submittedName>
</protein>
<accession>A0ABN3IQF2</accession>